<evidence type="ECO:0000313" key="1">
    <source>
        <dbReference type="EMBL" id="KAI8539687.1"/>
    </source>
</evidence>
<dbReference type="EMBL" id="CM046396">
    <property type="protein sequence ID" value="KAI8539687.1"/>
    <property type="molecule type" value="Genomic_DNA"/>
</dbReference>
<sequence length="330" mass="36112">MSVLPKSPVSMRMSLVVLFMLWFSATAVTAVIKPRIVRCRRRSQFPLCFDIPAPCPPDCPRTCLMDCATCRPVCSCNTRGAVCEDPRFVGGDGVTFYFHGRKNQDFCLVSDSDLHINAHFIGKRSPNLNRDFTWVQSIGILIDNHKLLVAAKKTSKWDDDADRLAIFLDNNPVSLPAAEGSGWKSPAITATRTAAANRVTIEAAGAFRVTAAVVPITPEESKVHGYNITDDDCFAHLELGFKFYNLTDSVDGVLGQTYRSDYVNKAKVNMPMQVMGGANKYLTSHIFATDCLASRFGSLHRVSSSRSGGTEYSTMKCSTGVDGSGVVCKR</sequence>
<evidence type="ECO:0000313" key="2">
    <source>
        <dbReference type="Proteomes" id="UP001062846"/>
    </source>
</evidence>
<comment type="caution">
    <text evidence="1">The sequence shown here is derived from an EMBL/GenBank/DDBJ whole genome shotgun (WGS) entry which is preliminary data.</text>
</comment>
<keyword evidence="2" id="KW-1185">Reference proteome</keyword>
<proteinExistence type="predicted"/>
<dbReference type="Proteomes" id="UP001062846">
    <property type="component" value="Chromosome 9"/>
</dbReference>
<organism evidence="1 2">
    <name type="scientific">Rhododendron molle</name>
    <name type="common">Chinese azalea</name>
    <name type="synonym">Azalea mollis</name>
    <dbReference type="NCBI Taxonomy" id="49168"/>
    <lineage>
        <taxon>Eukaryota</taxon>
        <taxon>Viridiplantae</taxon>
        <taxon>Streptophyta</taxon>
        <taxon>Embryophyta</taxon>
        <taxon>Tracheophyta</taxon>
        <taxon>Spermatophyta</taxon>
        <taxon>Magnoliopsida</taxon>
        <taxon>eudicotyledons</taxon>
        <taxon>Gunneridae</taxon>
        <taxon>Pentapetalae</taxon>
        <taxon>asterids</taxon>
        <taxon>Ericales</taxon>
        <taxon>Ericaceae</taxon>
        <taxon>Ericoideae</taxon>
        <taxon>Rhodoreae</taxon>
        <taxon>Rhododendron</taxon>
    </lineage>
</organism>
<accession>A0ACC0MGR3</accession>
<protein>
    <submittedName>
        <fullName evidence="1">Uncharacterized protein</fullName>
    </submittedName>
</protein>
<reference evidence="1" key="1">
    <citation type="submission" date="2022-02" db="EMBL/GenBank/DDBJ databases">
        <title>Plant Genome Project.</title>
        <authorList>
            <person name="Zhang R.-G."/>
        </authorList>
    </citation>
    <scope>NUCLEOTIDE SEQUENCE</scope>
    <source>
        <strain evidence="1">AT1</strain>
    </source>
</reference>
<gene>
    <name evidence="1" type="ORF">RHMOL_Rhmol09G0202200</name>
</gene>
<name>A0ACC0MGR3_RHOML</name>